<feature type="chain" id="PRO_5002307080" description="Receptor ligand binding region domain-containing protein" evidence="5">
    <location>
        <begin position="18"/>
        <end position="208"/>
    </location>
</feature>
<keyword evidence="3" id="KW-1133">Transmembrane helix</keyword>
<evidence type="ECO:0000259" key="6">
    <source>
        <dbReference type="Pfam" id="PF01094"/>
    </source>
</evidence>
<dbReference type="InterPro" id="IPR001828">
    <property type="entry name" value="ANF_lig-bd_rcpt"/>
</dbReference>
<evidence type="ECO:0000313" key="7">
    <source>
        <dbReference type="EMBL" id="EPB69756.1"/>
    </source>
</evidence>
<dbReference type="Gene3D" id="3.40.50.2300">
    <property type="match status" value="1"/>
</dbReference>
<organism evidence="7 8">
    <name type="scientific">Ancylostoma ceylanicum</name>
    <dbReference type="NCBI Taxonomy" id="53326"/>
    <lineage>
        <taxon>Eukaryota</taxon>
        <taxon>Metazoa</taxon>
        <taxon>Ecdysozoa</taxon>
        <taxon>Nematoda</taxon>
        <taxon>Chromadorea</taxon>
        <taxon>Rhabditida</taxon>
        <taxon>Rhabditina</taxon>
        <taxon>Rhabditomorpha</taxon>
        <taxon>Strongyloidea</taxon>
        <taxon>Ancylostomatidae</taxon>
        <taxon>Ancylostomatinae</taxon>
        <taxon>Ancylostoma</taxon>
    </lineage>
</organism>
<name>A0A0D6LII3_9BILA</name>
<dbReference type="SUPFAM" id="SSF53822">
    <property type="entry name" value="Periplasmic binding protein-like I"/>
    <property type="match status" value="1"/>
</dbReference>
<evidence type="ECO:0000256" key="1">
    <source>
        <dbReference type="ARBA" id="ARBA00004370"/>
    </source>
</evidence>
<dbReference type="Proteomes" id="UP000054495">
    <property type="component" value="Unassembled WGS sequence"/>
</dbReference>
<comment type="subcellular location">
    <subcellularLocation>
        <location evidence="1">Membrane</location>
    </subcellularLocation>
</comment>
<keyword evidence="2" id="KW-0812">Transmembrane</keyword>
<sequence length="208" mass="22955">MLVGLIVFLNLLELVCSQQMPSSAPSTNRSSSRIRRTIKIGGLFVDDNSTYSPFVGYTGSIGALYVAIDRIREAHLLDDFDFNITIRYDNCVERDAVGLATELIRDFQVDAIIGPTCNVQAFKRSNLAAIAVGVMAAYYNLPHYIWGFTTANELAYVPRFPTVIILTPNYFTYVDITADVFEAGSVNKVRSTGIVRRFSMKGASAGKD</sequence>
<dbReference type="Pfam" id="PF01094">
    <property type="entry name" value="ANF_receptor"/>
    <property type="match status" value="1"/>
</dbReference>
<protein>
    <recommendedName>
        <fullName evidence="6">Receptor ligand binding region domain-containing protein</fullName>
    </recommendedName>
</protein>
<accession>A0A0D6LII3</accession>
<feature type="signal peptide" evidence="5">
    <location>
        <begin position="1"/>
        <end position="17"/>
    </location>
</feature>
<evidence type="ECO:0000256" key="2">
    <source>
        <dbReference type="ARBA" id="ARBA00022692"/>
    </source>
</evidence>
<feature type="domain" description="Receptor ligand binding region" evidence="6">
    <location>
        <begin position="63"/>
        <end position="188"/>
    </location>
</feature>
<keyword evidence="4" id="KW-0472">Membrane</keyword>
<dbReference type="GO" id="GO:0016020">
    <property type="term" value="C:membrane"/>
    <property type="evidence" value="ECO:0007669"/>
    <property type="project" value="UniProtKB-SubCell"/>
</dbReference>
<dbReference type="InterPro" id="IPR028082">
    <property type="entry name" value="Peripla_BP_I"/>
</dbReference>
<dbReference type="AlphaFoldDB" id="A0A0D6LII3"/>
<evidence type="ECO:0000313" key="8">
    <source>
        <dbReference type="Proteomes" id="UP000054495"/>
    </source>
</evidence>
<gene>
    <name evidence="7" type="ORF">ANCCEY_11164</name>
</gene>
<evidence type="ECO:0000256" key="4">
    <source>
        <dbReference type="ARBA" id="ARBA00023136"/>
    </source>
</evidence>
<proteinExistence type="predicted"/>
<evidence type="ECO:0000256" key="3">
    <source>
        <dbReference type="ARBA" id="ARBA00022989"/>
    </source>
</evidence>
<dbReference type="EMBL" id="KE125257">
    <property type="protein sequence ID" value="EPB69756.1"/>
    <property type="molecule type" value="Genomic_DNA"/>
</dbReference>
<keyword evidence="5" id="KW-0732">Signal</keyword>
<evidence type="ECO:0000256" key="5">
    <source>
        <dbReference type="SAM" id="SignalP"/>
    </source>
</evidence>
<reference evidence="7 8" key="1">
    <citation type="submission" date="2013-05" db="EMBL/GenBank/DDBJ databases">
        <title>Draft genome of the parasitic nematode Anyclostoma ceylanicum.</title>
        <authorList>
            <person name="Mitreva M."/>
        </authorList>
    </citation>
    <scope>NUCLEOTIDE SEQUENCE [LARGE SCALE GENOMIC DNA]</scope>
</reference>
<keyword evidence="8" id="KW-1185">Reference proteome</keyword>